<dbReference type="AlphaFoldDB" id="A0A0K2VJV7"/>
<name>A0A0K2VJV7_LEPSM</name>
<reference evidence="1" key="1">
    <citation type="submission" date="2014-05" db="EMBL/GenBank/DDBJ databases">
        <authorList>
            <person name="Chronopoulou M."/>
        </authorList>
    </citation>
    <scope>NUCLEOTIDE SEQUENCE</scope>
    <source>
        <tissue evidence="1">Whole organism</tissue>
    </source>
</reference>
<organism evidence="1">
    <name type="scientific">Lepeophtheirus salmonis</name>
    <name type="common">Salmon louse</name>
    <name type="synonym">Caligus salmonis</name>
    <dbReference type="NCBI Taxonomy" id="72036"/>
    <lineage>
        <taxon>Eukaryota</taxon>
        <taxon>Metazoa</taxon>
        <taxon>Ecdysozoa</taxon>
        <taxon>Arthropoda</taxon>
        <taxon>Crustacea</taxon>
        <taxon>Multicrustacea</taxon>
        <taxon>Hexanauplia</taxon>
        <taxon>Copepoda</taxon>
        <taxon>Siphonostomatoida</taxon>
        <taxon>Caligidae</taxon>
        <taxon>Lepeophtheirus</taxon>
    </lineage>
</organism>
<sequence>MSATSIIKIWIRSVLPSSQRGTPWTQPSSSSTINLFAGVSRLLLFGKEVILNEIYINYLSQIAIIKCSLINNLL</sequence>
<protein>
    <submittedName>
        <fullName evidence="1">Uncharacterized protein</fullName>
    </submittedName>
</protein>
<dbReference type="EMBL" id="HACA01033111">
    <property type="protein sequence ID" value="CDW50472.1"/>
    <property type="molecule type" value="Transcribed_RNA"/>
</dbReference>
<accession>A0A0K2VJV7</accession>
<feature type="non-terminal residue" evidence="1">
    <location>
        <position position="74"/>
    </location>
</feature>
<proteinExistence type="predicted"/>
<evidence type="ECO:0000313" key="1">
    <source>
        <dbReference type="EMBL" id="CDW50472.1"/>
    </source>
</evidence>